<comment type="caution">
    <text evidence="2">The sequence shown here is derived from an EMBL/GenBank/DDBJ whole genome shotgun (WGS) entry which is preliminary data.</text>
</comment>
<organism evidence="2 3">
    <name type="scientific">Zizania palustris</name>
    <name type="common">Northern wild rice</name>
    <dbReference type="NCBI Taxonomy" id="103762"/>
    <lineage>
        <taxon>Eukaryota</taxon>
        <taxon>Viridiplantae</taxon>
        <taxon>Streptophyta</taxon>
        <taxon>Embryophyta</taxon>
        <taxon>Tracheophyta</taxon>
        <taxon>Spermatophyta</taxon>
        <taxon>Magnoliopsida</taxon>
        <taxon>Liliopsida</taxon>
        <taxon>Poales</taxon>
        <taxon>Poaceae</taxon>
        <taxon>BOP clade</taxon>
        <taxon>Oryzoideae</taxon>
        <taxon>Oryzeae</taxon>
        <taxon>Zizaniinae</taxon>
        <taxon>Zizania</taxon>
    </lineage>
</organism>
<dbReference type="AlphaFoldDB" id="A0A8J5VMF9"/>
<accession>A0A8J5VMF9</accession>
<sequence>MCLAWNLMEQSGSKKRIFLSDPEPSVPPKKKESSGSFLPRPSPSAARMPPSRKNQVRSFFFLPLPYPLLSALSSRRRAPRGRALEAAAPRVLAAGVARLAAARWRPLRLVRWLPASRACLLEPVAAPGGCAEEIRKLCFQIWKILQYLLNKYLNIC</sequence>
<keyword evidence="3" id="KW-1185">Reference proteome</keyword>
<feature type="region of interest" description="Disordered" evidence="1">
    <location>
        <begin position="16"/>
        <end position="51"/>
    </location>
</feature>
<protein>
    <submittedName>
        <fullName evidence="2">Uncharacterized protein</fullName>
    </submittedName>
</protein>
<evidence type="ECO:0000313" key="2">
    <source>
        <dbReference type="EMBL" id="KAG8077417.1"/>
    </source>
</evidence>
<name>A0A8J5VMF9_ZIZPA</name>
<evidence type="ECO:0000313" key="3">
    <source>
        <dbReference type="Proteomes" id="UP000729402"/>
    </source>
</evidence>
<evidence type="ECO:0000256" key="1">
    <source>
        <dbReference type="SAM" id="MobiDB-lite"/>
    </source>
</evidence>
<gene>
    <name evidence="2" type="ORF">GUJ93_ZPchr0007g4105</name>
</gene>
<reference evidence="2" key="2">
    <citation type="submission" date="2021-02" db="EMBL/GenBank/DDBJ databases">
        <authorList>
            <person name="Kimball J.A."/>
            <person name="Haas M.W."/>
            <person name="Macchietto M."/>
            <person name="Kono T."/>
            <person name="Duquette J."/>
            <person name="Shao M."/>
        </authorList>
    </citation>
    <scope>NUCLEOTIDE SEQUENCE</scope>
    <source>
        <tissue evidence="2">Fresh leaf tissue</tissue>
    </source>
</reference>
<proteinExistence type="predicted"/>
<dbReference type="EMBL" id="JAAALK010000282">
    <property type="protein sequence ID" value="KAG8077417.1"/>
    <property type="molecule type" value="Genomic_DNA"/>
</dbReference>
<reference evidence="2" key="1">
    <citation type="journal article" date="2021" name="bioRxiv">
        <title>Whole Genome Assembly and Annotation of Northern Wild Rice, Zizania palustris L., Supports a Whole Genome Duplication in the Zizania Genus.</title>
        <authorList>
            <person name="Haas M."/>
            <person name="Kono T."/>
            <person name="Macchietto M."/>
            <person name="Millas R."/>
            <person name="McGilp L."/>
            <person name="Shao M."/>
            <person name="Duquette J."/>
            <person name="Hirsch C.N."/>
            <person name="Kimball J."/>
        </authorList>
    </citation>
    <scope>NUCLEOTIDE SEQUENCE</scope>
    <source>
        <tissue evidence="2">Fresh leaf tissue</tissue>
    </source>
</reference>
<dbReference type="Proteomes" id="UP000729402">
    <property type="component" value="Unassembled WGS sequence"/>
</dbReference>